<organism evidence="15 16">
    <name type="scientific">Geotalea uraniireducens (strain Rf4)</name>
    <name type="common">Geobacter uraniireducens</name>
    <dbReference type="NCBI Taxonomy" id="351605"/>
    <lineage>
        <taxon>Bacteria</taxon>
        <taxon>Pseudomonadati</taxon>
        <taxon>Thermodesulfobacteriota</taxon>
        <taxon>Desulfuromonadia</taxon>
        <taxon>Geobacterales</taxon>
        <taxon>Geobacteraceae</taxon>
        <taxon>Geotalea</taxon>
    </lineage>
</organism>
<dbReference type="HAMAP" id="MF_02019">
    <property type="entry name" value="MurF"/>
    <property type="match status" value="1"/>
</dbReference>
<feature type="domain" description="Mur ligase N-terminal catalytic" evidence="12">
    <location>
        <begin position="23"/>
        <end position="97"/>
    </location>
</feature>
<dbReference type="InterPro" id="IPR000713">
    <property type="entry name" value="Mur_ligase_N"/>
</dbReference>
<dbReference type="InterPro" id="IPR004101">
    <property type="entry name" value="Mur_ligase_C"/>
</dbReference>
<dbReference type="PANTHER" id="PTHR43024:SF1">
    <property type="entry name" value="UDP-N-ACETYLMURAMOYL-TRIPEPTIDE--D-ALANYL-D-ALANINE LIGASE"/>
    <property type="match status" value="1"/>
</dbReference>
<dbReference type="HOGENOM" id="CLU_031507_1_1_7"/>
<feature type="binding site" evidence="10">
    <location>
        <begin position="112"/>
        <end position="118"/>
    </location>
    <ligand>
        <name>ATP</name>
        <dbReference type="ChEBI" id="CHEBI:30616"/>
    </ligand>
</feature>
<dbReference type="AlphaFoldDB" id="A5G8K4"/>
<dbReference type="GO" id="GO:0071555">
    <property type="term" value="P:cell wall organization"/>
    <property type="evidence" value="ECO:0007669"/>
    <property type="project" value="UniProtKB-KW"/>
</dbReference>
<dbReference type="Gene3D" id="3.40.1190.10">
    <property type="entry name" value="Mur-like, catalytic domain"/>
    <property type="match status" value="1"/>
</dbReference>
<dbReference type="GO" id="GO:0009252">
    <property type="term" value="P:peptidoglycan biosynthetic process"/>
    <property type="evidence" value="ECO:0007669"/>
    <property type="project" value="UniProtKB-UniRule"/>
</dbReference>
<dbReference type="InterPro" id="IPR051046">
    <property type="entry name" value="MurCDEF_CellWall_CoF430Synth"/>
</dbReference>
<dbReference type="Proteomes" id="UP000006695">
    <property type="component" value="Chromosome"/>
</dbReference>
<dbReference type="RefSeq" id="WP_011940759.1">
    <property type="nucleotide sequence ID" value="NC_009483.1"/>
</dbReference>
<evidence type="ECO:0000256" key="5">
    <source>
        <dbReference type="ARBA" id="ARBA00022840"/>
    </source>
</evidence>
<dbReference type="PANTHER" id="PTHR43024">
    <property type="entry name" value="UDP-N-ACETYLMURAMOYL-TRIPEPTIDE--D-ALANYL-D-ALANINE LIGASE"/>
    <property type="match status" value="1"/>
</dbReference>
<dbReference type="GO" id="GO:0005524">
    <property type="term" value="F:ATP binding"/>
    <property type="evidence" value="ECO:0007669"/>
    <property type="project" value="UniProtKB-UniRule"/>
</dbReference>
<evidence type="ECO:0000256" key="7">
    <source>
        <dbReference type="ARBA" id="ARBA00022984"/>
    </source>
</evidence>
<evidence type="ECO:0000256" key="4">
    <source>
        <dbReference type="ARBA" id="ARBA00022741"/>
    </source>
</evidence>
<dbReference type="Pfam" id="PF01225">
    <property type="entry name" value="Mur_ligase"/>
    <property type="match status" value="1"/>
</dbReference>
<keyword evidence="2 10" id="KW-0436">Ligase</keyword>
<comment type="similarity">
    <text evidence="10">Belongs to the MurCDEF family. MurF subfamily.</text>
</comment>
<protein>
    <recommendedName>
        <fullName evidence="10 11">UDP-N-acetylmuramoyl-tripeptide--D-alanyl-D-alanine ligase</fullName>
        <ecNumber evidence="10 11">6.3.2.10</ecNumber>
    </recommendedName>
    <alternativeName>
        <fullName evidence="10">D-alanyl-D-alanine-adding enzyme</fullName>
    </alternativeName>
</protein>
<evidence type="ECO:0000259" key="12">
    <source>
        <dbReference type="Pfam" id="PF01225"/>
    </source>
</evidence>
<feature type="domain" description="Mur ligase C-terminal" evidence="13">
    <location>
        <begin position="319"/>
        <end position="443"/>
    </location>
</feature>
<dbReference type="InterPro" id="IPR036615">
    <property type="entry name" value="Mur_ligase_C_dom_sf"/>
</dbReference>
<dbReference type="SUPFAM" id="SSF53623">
    <property type="entry name" value="MurD-like peptide ligases, catalytic domain"/>
    <property type="match status" value="1"/>
</dbReference>
<keyword evidence="5 10" id="KW-0067">ATP-binding</keyword>
<dbReference type="GO" id="GO:0051301">
    <property type="term" value="P:cell division"/>
    <property type="evidence" value="ECO:0007669"/>
    <property type="project" value="UniProtKB-KW"/>
</dbReference>
<dbReference type="EMBL" id="CP000698">
    <property type="protein sequence ID" value="ABQ28122.1"/>
    <property type="molecule type" value="Genomic_DNA"/>
</dbReference>
<dbReference type="Pfam" id="PF08245">
    <property type="entry name" value="Mur_ligase_M"/>
    <property type="match status" value="1"/>
</dbReference>
<evidence type="ECO:0000259" key="13">
    <source>
        <dbReference type="Pfam" id="PF02875"/>
    </source>
</evidence>
<evidence type="ECO:0000256" key="1">
    <source>
        <dbReference type="ARBA" id="ARBA00022490"/>
    </source>
</evidence>
<gene>
    <name evidence="10" type="primary">murF</name>
    <name evidence="15" type="ordered locus">Gura_3978</name>
</gene>
<evidence type="ECO:0000256" key="2">
    <source>
        <dbReference type="ARBA" id="ARBA00022598"/>
    </source>
</evidence>
<dbReference type="GO" id="GO:0008360">
    <property type="term" value="P:regulation of cell shape"/>
    <property type="evidence" value="ECO:0007669"/>
    <property type="project" value="UniProtKB-KW"/>
</dbReference>
<dbReference type="InterPro" id="IPR035911">
    <property type="entry name" value="MurE/MurF_N"/>
</dbReference>
<feature type="domain" description="Mur ligase central" evidence="14">
    <location>
        <begin position="110"/>
        <end position="296"/>
    </location>
</feature>
<dbReference type="Pfam" id="PF02875">
    <property type="entry name" value="Mur_ligase_C"/>
    <property type="match status" value="1"/>
</dbReference>
<evidence type="ECO:0000256" key="3">
    <source>
        <dbReference type="ARBA" id="ARBA00022618"/>
    </source>
</evidence>
<dbReference type="InterPro" id="IPR013221">
    <property type="entry name" value="Mur_ligase_cen"/>
</dbReference>
<dbReference type="UniPathway" id="UPA00219"/>
<dbReference type="EC" id="6.3.2.10" evidence="10 11"/>
<evidence type="ECO:0000313" key="16">
    <source>
        <dbReference type="Proteomes" id="UP000006695"/>
    </source>
</evidence>
<dbReference type="GO" id="GO:0047480">
    <property type="term" value="F:UDP-N-acetylmuramoyl-tripeptide-D-alanyl-D-alanine ligase activity"/>
    <property type="evidence" value="ECO:0007669"/>
    <property type="project" value="UniProtKB-UniRule"/>
</dbReference>
<keyword evidence="16" id="KW-1185">Reference proteome</keyword>
<dbReference type="KEGG" id="gur:Gura_3978"/>
<keyword evidence="7 10" id="KW-0573">Peptidoglycan synthesis</keyword>
<dbReference type="STRING" id="351605.Gura_3978"/>
<dbReference type="OrthoDB" id="9801978at2"/>
<evidence type="ECO:0000256" key="8">
    <source>
        <dbReference type="ARBA" id="ARBA00023306"/>
    </source>
</evidence>
<name>A5G8K4_GEOUR</name>
<keyword evidence="6 10" id="KW-0133">Cell shape</keyword>
<dbReference type="SUPFAM" id="SSF53244">
    <property type="entry name" value="MurD-like peptide ligases, peptide-binding domain"/>
    <property type="match status" value="1"/>
</dbReference>
<dbReference type="Gene3D" id="3.40.1390.10">
    <property type="entry name" value="MurE/MurF, N-terminal domain"/>
    <property type="match status" value="1"/>
</dbReference>
<keyword evidence="9 10" id="KW-0961">Cell wall biogenesis/degradation</keyword>
<dbReference type="NCBIfam" id="TIGR01143">
    <property type="entry name" value="murF"/>
    <property type="match status" value="1"/>
</dbReference>
<evidence type="ECO:0000256" key="10">
    <source>
        <dbReference type="HAMAP-Rule" id="MF_02019"/>
    </source>
</evidence>
<keyword evidence="3 10" id="KW-0132">Cell division</keyword>
<evidence type="ECO:0000259" key="14">
    <source>
        <dbReference type="Pfam" id="PF08245"/>
    </source>
</evidence>
<evidence type="ECO:0000256" key="6">
    <source>
        <dbReference type="ARBA" id="ARBA00022960"/>
    </source>
</evidence>
<sequence>MFTIDEIIEATGGTRIGSGNDAVSGVSTDSRQVAAGELFVALKGERFDGHDYLEAAVARGVRAFLVAADRLAGKQPPNDVIYVAVPDTLRALGDLAAWHRSRFDLPLVGITGSNGKTTTKEMLATILAQTGPGLKTSGNLNNLIGLPLMLLRLTKRDRWAVLEMGMSEPGEIDRLAEMANPRIGVITNAFTAHLESMGSVEAVAKAKGELFMRLKTDGWAVYNADDPLISRCPAPAGVKRLSFGLRGAEVSSEGIESLGREGLRFTLRLPGVDVPVRMKAYGLHNVYNALAAAAAAHLLGVDPELIRSGLEEFTPYDKRFSLEEIRGVVLVDDSYNANPASMAAALVTLRDIREESRAIAILGDMLELGTGSVAAHREVGLLAATCVERLYAMGEMAETVAAGAVDGGLSPENIVVARTHEEIIADLRRRVAKGDNILVKGSRGMRMDIVAEAIRQGFALPGEKNEVA</sequence>
<accession>A5G8K4</accession>
<keyword evidence="1 10" id="KW-0963">Cytoplasm</keyword>
<dbReference type="SUPFAM" id="SSF63418">
    <property type="entry name" value="MurE/MurF N-terminal domain"/>
    <property type="match status" value="1"/>
</dbReference>
<comment type="pathway">
    <text evidence="10 11">Cell wall biogenesis; peptidoglycan biosynthesis.</text>
</comment>
<dbReference type="InterPro" id="IPR036565">
    <property type="entry name" value="Mur-like_cat_sf"/>
</dbReference>
<dbReference type="GO" id="GO:0005737">
    <property type="term" value="C:cytoplasm"/>
    <property type="evidence" value="ECO:0007669"/>
    <property type="project" value="UniProtKB-SubCell"/>
</dbReference>
<comment type="catalytic activity">
    <reaction evidence="10 11">
        <text>D-alanyl-D-alanine + UDP-N-acetyl-alpha-D-muramoyl-L-alanyl-gamma-D-glutamyl-meso-2,6-diaminopimelate + ATP = UDP-N-acetyl-alpha-D-muramoyl-L-alanyl-gamma-D-glutamyl-meso-2,6-diaminopimeloyl-D-alanyl-D-alanine + ADP + phosphate + H(+)</text>
        <dbReference type="Rhea" id="RHEA:28374"/>
        <dbReference type="ChEBI" id="CHEBI:15378"/>
        <dbReference type="ChEBI" id="CHEBI:30616"/>
        <dbReference type="ChEBI" id="CHEBI:43474"/>
        <dbReference type="ChEBI" id="CHEBI:57822"/>
        <dbReference type="ChEBI" id="CHEBI:61386"/>
        <dbReference type="ChEBI" id="CHEBI:83905"/>
        <dbReference type="ChEBI" id="CHEBI:456216"/>
        <dbReference type="EC" id="6.3.2.10"/>
    </reaction>
</comment>
<proteinExistence type="inferred from homology"/>
<keyword evidence="4 10" id="KW-0547">Nucleotide-binding</keyword>
<comment type="function">
    <text evidence="10 11">Involved in cell wall formation. Catalyzes the final step in the synthesis of UDP-N-acetylmuramoyl-pentapeptide, the precursor of murein.</text>
</comment>
<evidence type="ECO:0000256" key="9">
    <source>
        <dbReference type="ARBA" id="ARBA00023316"/>
    </source>
</evidence>
<evidence type="ECO:0000313" key="15">
    <source>
        <dbReference type="EMBL" id="ABQ28122.1"/>
    </source>
</evidence>
<evidence type="ECO:0000256" key="11">
    <source>
        <dbReference type="RuleBase" id="RU004136"/>
    </source>
</evidence>
<dbReference type="Gene3D" id="3.90.190.20">
    <property type="entry name" value="Mur ligase, C-terminal domain"/>
    <property type="match status" value="1"/>
</dbReference>
<dbReference type="InterPro" id="IPR005863">
    <property type="entry name" value="UDP-N-AcMur_synth"/>
</dbReference>
<reference evidence="15 16" key="1">
    <citation type="submission" date="2007-05" db="EMBL/GenBank/DDBJ databases">
        <title>Complete sequence of Geobacter uraniireducens Rf4.</title>
        <authorList>
            <consortium name="US DOE Joint Genome Institute"/>
            <person name="Copeland A."/>
            <person name="Lucas S."/>
            <person name="Lapidus A."/>
            <person name="Barry K."/>
            <person name="Detter J.C."/>
            <person name="Glavina del Rio T."/>
            <person name="Hammon N."/>
            <person name="Israni S."/>
            <person name="Dalin E."/>
            <person name="Tice H."/>
            <person name="Pitluck S."/>
            <person name="Chertkov O."/>
            <person name="Brettin T."/>
            <person name="Bruce D."/>
            <person name="Han C."/>
            <person name="Schmutz J."/>
            <person name="Larimer F."/>
            <person name="Land M."/>
            <person name="Hauser L."/>
            <person name="Kyrpides N."/>
            <person name="Mikhailova N."/>
            <person name="Shelobolina E."/>
            <person name="Aklujkar M."/>
            <person name="Lovley D."/>
            <person name="Richardson P."/>
        </authorList>
    </citation>
    <scope>NUCLEOTIDE SEQUENCE [LARGE SCALE GENOMIC DNA]</scope>
    <source>
        <strain evidence="15 16">Rf4</strain>
    </source>
</reference>
<keyword evidence="8 10" id="KW-0131">Cell cycle</keyword>
<comment type="subcellular location">
    <subcellularLocation>
        <location evidence="10 11">Cytoplasm</location>
    </subcellularLocation>
</comment>
<dbReference type="GO" id="GO:0008766">
    <property type="term" value="F:UDP-N-acetylmuramoylalanyl-D-glutamyl-2,6-diaminopimelate-D-alanyl-D-alanine ligase activity"/>
    <property type="evidence" value="ECO:0007669"/>
    <property type="project" value="RHEA"/>
</dbReference>